<evidence type="ECO:0000256" key="5">
    <source>
        <dbReference type="ARBA" id="ARBA00022801"/>
    </source>
</evidence>
<organism evidence="11 12">
    <name type="scientific">Bagarius yarrelli</name>
    <name type="common">Goonch</name>
    <name type="synonym">Bagrus yarrelli</name>
    <dbReference type="NCBI Taxonomy" id="175774"/>
    <lineage>
        <taxon>Eukaryota</taxon>
        <taxon>Metazoa</taxon>
        <taxon>Chordata</taxon>
        <taxon>Craniata</taxon>
        <taxon>Vertebrata</taxon>
        <taxon>Euteleostomi</taxon>
        <taxon>Actinopterygii</taxon>
        <taxon>Neopterygii</taxon>
        <taxon>Teleostei</taxon>
        <taxon>Ostariophysi</taxon>
        <taxon>Siluriformes</taxon>
        <taxon>Sisoridae</taxon>
        <taxon>Sisorinae</taxon>
        <taxon>Bagarius</taxon>
    </lineage>
</organism>
<feature type="compositionally biased region" description="Basic and acidic residues" evidence="9">
    <location>
        <begin position="40"/>
        <end position="59"/>
    </location>
</feature>
<feature type="compositionally biased region" description="Basic residues" evidence="9">
    <location>
        <begin position="133"/>
        <end position="145"/>
    </location>
</feature>
<keyword evidence="4" id="KW-0479">Metal-binding</keyword>
<proteinExistence type="predicted"/>
<dbReference type="SMART" id="SM00955">
    <property type="entry name" value="RNB"/>
    <property type="match status" value="1"/>
</dbReference>
<evidence type="ECO:0000259" key="10">
    <source>
        <dbReference type="SMART" id="SM00955"/>
    </source>
</evidence>
<dbReference type="FunFam" id="2.40.50.700:FF:000003">
    <property type="entry name" value="DIS3-like exonuclease 2"/>
    <property type="match status" value="1"/>
</dbReference>
<keyword evidence="5" id="KW-0378">Hydrolase</keyword>
<dbReference type="InterPro" id="IPR012340">
    <property type="entry name" value="NA-bd_OB-fold"/>
</dbReference>
<evidence type="ECO:0000256" key="8">
    <source>
        <dbReference type="ARBA" id="ARBA00022884"/>
    </source>
</evidence>
<dbReference type="GO" id="GO:0000932">
    <property type="term" value="C:P-body"/>
    <property type="evidence" value="ECO:0007669"/>
    <property type="project" value="TreeGrafter"/>
</dbReference>
<evidence type="ECO:0000313" key="11">
    <source>
        <dbReference type="EMBL" id="TUH55601.1"/>
    </source>
</evidence>
<evidence type="ECO:0000256" key="9">
    <source>
        <dbReference type="SAM" id="MobiDB-lite"/>
    </source>
</evidence>
<evidence type="ECO:0000256" key="7">
    <source>
        <dbReference type="ARBA" id="ARBA00022842"/>
    </source>
</evidence>
<keyword evidence="3" id="KW-0540">Nuclease</keyword>
<dbReference type="PANTHER" id="PTHR23355:SF9">
    <property type="entry name" value="DIS3-LIKE EXONUCLEASE 2"/>
    <property type="match status" value="1"/>
</dbReference>
<gene>
    <name evidence="11" type="ORF">Baya_16866</name>
</gene>
<dbReference type="InterPro" id="IPR041505">
    <property type="entry name" value="Dis3_CSD2"/>
</dbReference>
<dbReference type="GO" id="GO:0046872">
    <property type="term" value="F:metal ion binding"/>
    <property type="evidence" value="ECO:0007669"/>
    <property type="project" value="UniProtKB-KW"/>
</dbReference>
<comment type="caution">
    <text evidence="11">The sequence shown here is derived from an EMBL/GenBank/DDBJ whole genome shotgun (WGS) entry which is preliminary data.</text>
</comment>
<dbReference type="Pfam" id="PF17849">
    <property type="entry name" value="OB_Dis3"/>
    <property type="match status" value="1"/>
</dbReference>
<evidence type="ECO:0000256" key="2">
    <source>
        <dbReference type="ARBA" id="ARBA00022490"/>
    </source>
</evidence>
<dbReference type="OrthoDB" id="372421at2759"/>
<dbReference type="GO" id="GO:0000175">
    <property type="term" value="F:3'-5'-RNA exonuclease activity"/>
    <property type="evidence" value="ECO:0007669"/>
    <property type="project" value="TreeGrafter"/>
</dbReference>
<name>A0A556VWN6_BAGYA</name>
<evidence type="ECO:0000256" key="4">
    <source>
        <dbReference type="ARBA" id="ARBA00022723"/>
    </source>
</evidence>
<dbReference type="EMBL" id="VCAZ01000369">
    <property type="protein sequence ID" value="TUH55601.1"/>
    <property type="molecule type" value="Genomic_DNA"/>
</dbReference>
<dbReference type="Pfam" id="PF00773">
    <property type="entry name" value="RNB"/>
    <property type="match status" value="1"/>
</dbReference>
<dbReference type="GO" id="GO:0010587">
    <property type="term" value="P:miRNA catabolic process"/>
    <property type="evidence" value="ECO:0007669"/>
    <property type="project" value="TreeGrafter"/>
</dbReference>
<keyword evidence="6 11" id="KW-0269">Exonuclease</keyword>
<dbReference type="AlphaFoldDB" id="A0A556VWN6"/>
<keyword evidence="7" id="KW-0460">Magnesium</keyword>
<feature type="domain" description="RNB" evidence="10">
    <location>
        <begin position="321"/>
        <end position="576"/>
    </location>
</feature>
<feature type="compositionally biased region" description="Polar residues" evidence="9">
    <location>
        <begin position="30"/>
        <end position="39"/>
    </location>
</feature>
<dbReference type="GO" id="GO:0008266">
    <property type="term" value="F:poly(U) RNA binding"/>
    <property type="evidence" value="ECO:0007669"/>
    <property type="project" value="UniProtKB-ARBA"/>
</dbReference>
<feature type="compositionally biased region" description="Polar residues" evidence="9">
    <location>
        <begin position="168"/>
        <end position="193"/>
    </location>
</feature>
<dbReference type="Proteomes" id="UP000319801">
    <property type="component" value="Unassembled WGS sequence"/>
</dbReference>
<accession>A0A556VWN6</accession>
<comment type="subcellular location">
    <subcellularLocation>
        <location evidence="1">Cytoplasm</location>
    </subcellularLocation>
</comment>
<dbReference type="InterPro" id="IPR001900">
    <property type="entry name" value="RNase_II/R"/>
</dbReference>
<evidence type="ECO:0000256" key="1">
    <source>
        <dbReference type="ARBA" id="ARBA00004496"/>
    </source>
</evidence>
<reference evidence="11 12" key="1">
    <citation type="journal article" date="2019" name="Genome Biol. Evol.">
        <title>Whole-Genome Sequencing of the Giant Devil Catfish, Bagarius yarrelli.</title>
        <authorList>
            <person name="Jiang W."/>
            <person name="Lv Y."/>
            <person name="Cheng L."/>
            <person name="Yang K."/>
            <person name="Chao B."/>
            <person name="Wang X."/>
            <person name="Li Y."/>
            <person name="Pan X."/>
            <person name="You X."/>
            <person name="Zhang Y."/>
            <person name="Yang J."/>
            <person name="Li J."/>
            <person name="Zhang X."/>
            <person name="Liu S."/>
            <person name="Sun C."/>
            <person name="Yang J."/>
            <person name="Shi Q."/>
        </authorList>
    </citation>
    <scope>NUCLEOTIDE SEQUENCE [LARGE SCALE GENOMIC DNA]</scope>
    <source>
        <strain evidence="11">JWS20170419001</strain>
        <tissue evidence="11">Muscle</tissue>
    </source>
</reference>
<sequence>MDSSFKPSDTAVRAAGQSRSRTPKAAGTQRIGQSESDSVQENHTEPDQKPRGLEPKTIRPSENLLTDSTKRRRHRKKQTPTGAQTGPTDHLTHTPPNQQPEKHNHKHLNTHTGTPAFISDSTAPDDEEDGEKKKSRKKKQKKKSRGTAEDKTVTACESGAVKKPDTPLKNTKTQGVVADQTQRSTMKPLSCSVSPAEDRRSSSHRNVQRTGEVVYIMEQKHSRAVAGFIKLLPDKPFALFSPSDHRVPRVNVPLSDCPADFPSRPTDYSNTLFICRITHWPTDSLFAQGRTVCRVISPQRRSSVLQEMYMSSDDDDDDDDDDDCRNECIFTIDPATARDLDDALSCKQLPDGNLEVGVHIADVSYFIEEGNELDYTASRRATSVYLLSYDHAQSLIESPSKEFGVDELPPVSPEHSVPCVHQAVLQLHHIATHLRAQRFRGGALRLDQMKLSFTLDSDSGMPQGCYVYQYRDSNKLVEEFMLLANMAVAHQIYRSVPELALLRRHAPPQSRLMEALQELCDHLGLNIDMSSAGALHRSLEETIGDDEFSAARKAVLTHLCARPMQAVEGLQSFLFRKVGKRPDITLLWTPDGLEEETVPQVRGITTFHTEQTPEFKF</sequence>
<evidence type="ECO:0000313" key="12">
    <source>
        <dbReference type="Proteomes" id="UP000319801"/>
    </source>
</evidence>
<feature type="region of interest" description="Disordered" evidence="9">
    <location>
        <begin position="1"/>
        <end position="206"/>
    </location>
</feature>
<evidence type="ECO:0000256" key="6">
    <source>
        <dbReference type="ARBA" id="ARBA00022839"/>
    </source>
</evidence>
<dbReference type="SUPFAM" id="SSF50249">
    <property type="entry name" value="Nucleic acid-binding proteins"/>
    <property type="match status" value="2"/>
</dbReference>
<protein>
    <submittedName>
        <fullName evidence="11">DIS3-like exonuclease 2</fullName>
    </submittedName>
</protein>
<keyword evidence="8" id="KW-0694">RNA-binding</keyword>
<evidence type="ECO:0000256" key="3">
    <source>
        <dbReference type="ARBA" id="ARBA00022722"/>
    </source>
</evidence>
<dbReference type="Gene3D" id="2.40.50.700">
    <property type="match status" value="1"/>
</dbReference>
<dbReference type="PANTHER" id="PTHR23355">
    <property type="entry name" value="RIBONUCLEASE"/>
    <property type="match status" value="1"/>
</dbReference>
<dbReference type="InterPro" id="IPR050180">
    <property type="entry name" value="RNR_Ribonuclease"/>
</dbReference>
<dbReference type="GO" id="GO:0006402">
    <property type="term" value="P:mRNA catabolic process"/>
    <property type="evidence" value="ECO:0007669"/>
    <property type="project" value="TreeGrafter"/>
</dbReference>
<keyword evidence="12" id="KW-1185">Reference proteome</keyword>
<keyword evidence="2" id="KW-0963">Cytoplasm</keyword>